<evidence type="ECO:0000313" key="1">
    <source>
        <dbReference type="EMBL" id="KAJ1366055.1"/>
    </source>
</evidence>
<dbReference type="Proteomes" id="UP001196413">
    <property type="component" value="Unassembled WGS sequence"/>
</dbReference>
<protein>
    <submittedName>
        <fullName evidence="1">Uncharacterized protein</fullName>
    </submittedName>
</protein>
<proteinExistence type="predicted"/>
<gene>
    <name evidence="1" type="ORF">KIN20_026636</name>
</gene>
<name>A0AAD5QY79_PARTN</name>
<dbReference type="AlphaFoldDB" id="A0AAD5QY79"/>
<organism evidence="1 2">
    <name type="scientific">Parelaphostrongylus tenuis</name>
    <name type="common">Meningeal worm</name>
    <dbReference type="NCBI Taxonomy" id="148309"/>
    <lineage>
        <taxon>Eukaryota</taxon>
        <taxon>Metazoa</taxon>
        <taxon>Ecdysozoa</taxon>
        <taxon>Nematoda</taxon>
        <taxon>Chromadorea</taxon>
        <taxon>Rhabditida</taxon>
        <taxon>Rhabditina</taxon>
        <taxon>Rhabditomorpha</taxon>
        <taxon>Strongyloidea</taxon>
        <taxon>Metastrongylidae</taxon>
        <taxon>Parelaphostrongylus</taxon>
    </lineage>
</organism>
<sequence>MKVGQSGLLNSRDTSITCVKPSQYVDEHYWKVIQVRFSSAGTSDVQIFINEKACRIPEKRADGTADYRNKTSLLTTR</sequence>
<keyword evidence="2" id="KW-1185">Reference proteome</keyword>
<evidence type="ECO:0000313" key="2">
    <source>
        <dbReference type="Proteomes" id="UP001196413"/>
    </source>
</evidence>
<accession>A0AAD5QY79</accession>
<comment type="caution">
    <text evidence="1">The sequence shown here is derived from an EMBL/GenBank/DDBJ whole genome shotgun (WGS) entry which is preliminary data.</text>
</comment>
<dbReference type="EMBL" id="JAHQIW010005454">
    <property type="protein sequence ID" value="KAJ1366055.1"/>
    <property type="molecule type" value="Genomic_DNA"/>
</dbReference>
<reference evidence="1" key="1">
    <citation type="submission" date="2021-06" db="EMBL/GenBank/DDBJ databases">
        <title>Parelaphostrongylus tenuis whole genome reference sequence.</title>
        <authorList>
            <person name="Garwood T.J."/>
            <person name="Larsen P.A."/>
            <person name="Fountain-Jones N.M."/>
            <person name="Garbe J.R."/>
            <person name="Macchietto M.G."/>
            <person name="Kania S.A."/>
            <person name="Gerhold R.W."/>
            <person name="Richards J.E."/>
            <person name="Wolf T.M."/>
        </authorList>
    </citation>
    <scope>NUCLEOTIDE SEQUENCE</scope>
    <source>
        <strain evidence="1">MNPRO001-30</strain>
        <tissue evidence="1">Meninges</tissue>
    </source>
</reference>